<organism evidence="2 3">
    <name type="scientific">Taxus chinensis</name>
    <name type="common">Chinese yew</name>
    <name type="synonym">Taxus wallichiana var. chinensis</name>
    <dbReference type="NCBI Taxonomy" id="29808"/>
    <lineage>
        <taxon>Eukaryota</taxon>
        <taxon>Viridiplantae</taxon>
        <taxon>Streptophyta</taxon>
        <taxon>Embryophyta</taxon>
        <taxon>Tracheophyta</taxon>
        <taxon>Spermatophyta</taxon>
        <taxon>Pinopsida</taxon>
        <taxon>Pinidae</taxon>
        <taxon>Conifers II</taxon>
        <taxon>Cupressales</taxon>
        <taxon>Taxaceae</taxon>
        <taxon>Taxus</taxon>
    </lineage>
</organism>
<proteinExistence type="predicted"/>
<feature type="region of interest" description="Disordered" evidence="1">
    <location>
        <begin position="1"/>
        <end position="54"/>
    </location>
</feature>
<dbReference type="OMA" id="KSCAPRR"/>
<feature type="compositionally biased region" description="Polar residues" evidence="1">
    <location>
        <begin position="20"/>
        <end position="53"/>
    </location>
</feature>
<protein>
    <submittedName>
        <fullName evidence="2">Uncharacterized protein</fullName>
    </submittedName>
</protein>
<feature type="compositionally biased region" description="Low complexity" evidence="1">
    <location>
        <begin position="108"/>
        <end position="117"/>
    </location>
</feature>
<dbReference type="AlphaFoldDB" id="A0AA38C2T7"/>
<name>A0AA38C2T7_TAXCH</name>
<comment type="caution">
    <text evidence="2">The sequence shown here is derived from an EMBL/GenBank/DDBJ whole genome shotgun (WGS) entry which is preliminary data.</text>
</comment>
<feature type="region of interest" description="Disordered" evidence="1">
    <location>
        <begin position="104"/>
        <end position="162"/>
    </location>
</feature>
<accession>A0AA38C2T7</accession>
<dbReference type="EMBL" id="JAHRHJ020003813">
    <property type="protein sequence ID" value="KAH9288543.1"/>
    <property type="molecule type" value="Genomic_DNA"/>
</dbReference>
<dbReference type="Proteomes" id="UP000824469">
    <property type="component" value="Unassembled WGS sequence"/>
</dbReference>
<evidence type="ECO:0000313" key="2">
    <source>
        <dbReference type="EMBL" id="KAH9288543.1"/>
    </source>
</evidence>
<evidence type="ECO:0000313" key="3">
    <source>
        <dbReference type="Proteomes" id="UP000824469"/>
    </source>
</evidence>
<keyword evidence="3" id="KW-1185">Reference proteome</keyword>
<reference evidence="2 3" key="1">
    <citation type="journal article" date="2021" name="Nat. Plants">
        <title>The Taxus genome provides insights into paclitaxel biosynthesis.</title>
        <authorList>
            <person name="Xiong X."/>
            <person name="Gou J."/>
            <person name="Liao Q."/>
            <person name="Li Y."/>
            <person name="Zhou Q."/>
            <person name="Bi G."/>
            <person name="Li C."/>
            <person name="Du R."/>
            <person name="Wang X."/>
            <person name="Sun T."/>
            <person name="Guo L."/>
            <person name="Liang H."/>
            <person name="Lu P."/>
            <person name="Wu Y."/>
            <person name="Zhang Z."/>
            <person name="Ro D.K."/>
            <person name="Shang Y."/>
            <person name="Huang S."/>
            <person name="Yan J."/>
        </authorList>
    </citation>
    <scope>NUCLEOTIDE SEQUENCE [LARGE SCALE GENOMIC DNA]</scope>
    <source>
        <strain evidence="2">Ta-2019</strain>
    </source>
</reference>
<gene>
    <name evidence="2" type="ORF">KI387_032660</name>
</gene>
<sequence>MVKEQHQKPLLVYQRRKNTTKNSQEAGKSHTTASSSNHKNAPIENQSFSNNFDGNKGILVYRRKRRRVTTDAHVVKLEVEAAEGLNSNDSPIDDFTSITTETIHSTKSNNNSNNGGSEQLGTRKHGSEHSGRTTNGSEQLGHTTNGSKQLVHSTYKKKRHCTPVSRPLQYQLRSAVCRPAQSQLSTTAEEAKPDVSATSELTQVVVLPRKANRRVLQRAKSCAPRRRRRYLKYSTILKNTGCVIDNTKSIIEYGKDSDVYNVVEDYMGDDRKQQITRTIESLYALPIAYEGFCMSLDRNTFRFPGVRGEWTITLEDVYRILGVLILGRRLSLKTTISKSHMVQWATYMGDAIVSMGLKKGVKVHSIVDSPIPMLR</sequence>
<feature type="compositionally biased region" description="Polar residues" evidence="1">
    <location>
        <begin position="132"/>
        <end position="152"/>
    </location>
</feature>
<evidence type="ECO:0000256" key="1">
    <source>
        <dbReference type="SAM" id="MobiDB-lite"/>
    </source>
</evidence>